<evidence type="ECO:0000259" key="12">
    <source>
        <dbReference type="Pfam" id="PF00571"/>
    </source>
</evidence>
<dbReference type="SUPFAM" id="SSF54631">
    <property type="entry name" value="CBS-domain pair"/>
    <property type="match status" value="2"/>
</dbReference>
<evidence type="ECO:0000256" key="2">
    <source>
        <dbReference type="ARBA" id="ARBA00022448"/>
    </source>
</evidence>
<comment type="subcellular location">
    <subcellularLocation>
        <location evidence="1">Membrane</location>
        <topology evidence="1">Multi-pass membrane protein</topology>
    </subcellularLocation>
</comment>
<dbReference type="SUPFAM" id="SSF81340">
    <property type="entry name" value="Clc chloride channel"/>
    <property type="match status" value="1"/>
</dbReference>
<keyword evidence="5 11" id="KW-1133">Transmembrane helix</keyword>
<evidence type="ECO:0000313" key="14">
    <source>
        <dbReference type="Proteomes" id="UP000001396"/>
    </source>
</evidence>
<evidence type="ECO:0000256" key="10">
    <source>
        <dbReference type="SAM" id="MobiDB-lite"/>
    </source>
</evidence>
<keyword evidence="4" id="KW-0677">Repeat</keyword>
<dbReference type="Pfam" id="PF00654">
    <property type="entry name" value="Voltage_CLC"/>
    <property type="match status" value="1"/>
</dbReference>
<dbReference type="PANTHER" id="PTHR11689">
    <property type="entry name" value="CHLORIDE CHANNEL PROTEIN CLC FAMILY MEMBER"/>
    <property type="match status" value="1"/>
</dbReference>
<keyword evidence="8 11" id="KW-0472">Membrane</keyword>
<keyword evidence="6" id="KW-0406">Ion transport</keyword>
<evidence type="ECO:0000313" key="13">
    <source>
        <dbReference type="EMBL" id="EFA77108.1"/>
    </source>
</evidence>
<evidence type="ECO:0000256" key="3">
    <source>
        <dbReference type="ARBA" id="ARBA00022692"/>
    </source>
</evidence>
<dbReference type="Proteomes" id="UP000001396">
    <property type="component" value="Unassembled WGS sequence"/>
</dbReference>
<keyword evidence="2" id="KW-0813">Transport</keyword>
<dbReference type="RefSeq" id="XP_020429237.1">
    <property type="nucleotide sequence ID" value="XM_020580650.1"/>
</dbReference>
<dbReference type="InterPro" id="IPR001807">
    <property type="entry name" value="ClC"/>
</dbReference>
<feature type="transmembrane region" description="Helical" evidence="11">
    <location>
        <begin position="135"/>
        <end position="154"/>
    </location>
</feature>
<dbReference type="InterPro" id="IPR014743">
    <property type="entry name" value="Cl-channel_core"/>
</dbReference>
<dbReference type="InterPro" id="IPR051280">
    <property type="entry name" value="Cl-channel/antiporter"/>
</dbReference>
<dbReference type="OMA" id="GLYEMQA"/>
<evidence type="ECO:0000256" key="8">
    <source>
        <dbReference type="ARBA" id="ARBA00023136"/>
    </source>
</evidence>
<name>D3BP98_HETP5</name>
<feature type="transmembrane region" description="Helical" evidence="11">
    <location>
        <begin position="255"/>
        <end position="281"/>
    </location>
</feature>
<evidence type="ECO:0000256" key="11">
    <source>
        <dbReference type="SAM" id="Phobius"/>
    </source>
</evidence>
<evidence type="ECO:0000256" key="7">
    <source>
        <dbReference type="ARBA" id="ARBA00023122"/>
    </source>
</evidence>
<feature type="transmembrane region" description="Helical" evidence="11">
    <location>
        <begin position="288"/>
        <end position="308"/>
    </location>
</feature>
<comment type="caution">
    <text evidence="13">The sequence shown here is derived from an EMBL/GenBank/DDBJ whole genome shotgun (WGS) entry which is preliminary data.</text>
</comment>
<dbReference type="EMBL" id="ADBJ01000044">
    <property type="protein sequence ID" value="EFA77108.1"/>
    <property type="molecule type" value="Genomic_DNA"/>
</dbReference>
<dbReference type="PANTHER" id="PTHR11689:SF163">
    <property type="entry name" value="CHLORIDE CHANNEL PROTEIN B"/>
    <property type="match status" value="1"/>
</dbReference>
<keyword evidence="3 11" id="KW-0812">Transmembrane</keyword>
<dbReference type="AlphaFoldDB" id="D3BP98"/>
<dbReference type="Gene3D" id="1.10.3080.10">
    <property type="entry name" value="Clc chloride channel"/>
    <property type="match status" value="1"/>
</dbReference>
<dbReference type="InParanoid" id="D3BP98"/>
<keyword evidence="14" id="KW-1185">Reference proteome</keyword>
<evidence type="ECO:0000256" key="9">
    <source>
        <dbReference type="ARBA" id="ARBA00023214"/>
    </source>
</evidence>
<organism evidence="13 14">
    <name type="scientific">Heterostelium pallidum (strain ATCC 26659 / Pp 5 / PN500)</name>
    <name type="common">Cellular slime mold</name>
    <name type="synonym">Polysphondylium pallidum</name>
    <dbReference type="NCBI Taxonomy" id="670386"/>
    <lineage>
        <taxon>Eukaryota</taxon>
        <taxon>Amoebozoa</taxon>
        <taxon>Evosea</taxon>
        <taxon>Eumycetozoa</taxon>
        <taxon>Dictyostelia</taxon>
        <taxon>Acytosteliales</taxon>
        <taxon>Acytosteliaceae</taxon>
        <taxon>Heterostelium</taxon>
    </lineage>
</organism>
<dbReference type="GO" id="GO:0015108">
    <property type="term" value="F:chloride transmembrane transporter activity"/>
    <property type="evidence" value="ECO:0007669"/>
    <property type="project" value="InterPro"/>
</dbReference>
<dbReference type="InterPro" id="IPR046342">
    <property type="entry name" value="CBS_dom_sf"/>
</dbReference>
<evidence type="ECO:0000256" key="4">
    <source>
        <dbReference type="ARBA" id="ARBA00022737"/>
    </source>
</evidence>
<feature type="compositionally biased region" description="Low complexity" evidence="10">
    <location>
        <begin position="440"/>
        <end position="468"/>
    </location>
</feature>
<feature type="transmembrane region" description="Helical" evidence="11">
    <location>
        <begin position="78"/>
        <end position="98"/>
    </location>
</feature>
<dbReference type="Pfam" id="PF00571">
    <property type="entry name" value="CBS"/>
    <property type="match status" value="1"/>
</dbReference>
<feature type="domain" description="CBS" evidence="12">
    <location>
        <begin position="395"/>
        <end position="430"/>
    </location>
</feature>
<keyword evidence="7" id="KW-0129">CBS domain</keyword>
<feature type="transmembrane region" description="Helical" evidence="11">
    <location>
        <begin position="175"/>
        <end position="195"/>
    </location>
</feature>
<gene>
    <name evidence="13" type="primary">clcB</name>
    <name evidence="13" type="ORF">PPL_09861</name>
</gene>
<reference evidence="13 14" key="1">
    <citation type="journal article" date="2011" name="Genome Res.">
        <title>Phylogeny-wide analysis of social amoeba genomes highlights ancient origins for complex intercellular communication.</title>
        <authorList>
            <person name="Heidel A.J."/>
            <person name="Lawal H.M."/>
            <person name="Felder M."/>
            <person name="Schilde C."/>
            <person name="Helps N.R."/>
            <person name="Tunggal B."/>
            <person name="Rivero F."/>
            <person name="John U."/>
            <person name="Schleicher M."/>
            <person name="Eichinger L."/>
            <person name="Platzer M."/>
            <person name="Noegel A.A."/>
            <person name="Schaap P."/>
            <person name="Gloeckner G."/>
        </authorList>
    </citation>
    <scope>NUCLEOTIDE SEQUENCE [LARGE SCALE GENOMIC DNA]</scope>
    <source>
        <strain evidence="14">ATCC 26659 / Pp 5 / PN500</strain>
    </source>
</reference>
<feature type="region of interest" description="Disordered" evidence="10">
    <location>
        <begin position="18"/>
        <end position="37"/>
    </location>
</feature>
<dbReference type="InterPro" id="IPR000644">
    <property type="entry name" value="CBS_dom"/>
</dbReference>
<dbReference type="GO" id="GO:0016020">
    <property type="term" value="C:membrane"/>
    <property type="evidence" value="ECO:0007669"/>
    <property type="project" value="UniProtKB-SubCell"/>
</dbReference>
<protein>
    <submittedName>
        <fullName evidence="13">Chloride channel protein</fullName>
    </submittedName>
</protein>
<dbReference type="STRING" id="670386.D3BP98"/>
<evidence type="ECO:0000256" key="6">
    <source>
        <dbReference type="ARBA" id="ARBA00023065"/>
    </source>
</evidence>
<proteinExistence type="predicted"/>
<sequence>MKESKDYLLLDLNSEENDEYDNEVDTSLTHRRHSKKVSAKEKESMQAIESLDFSEIDNILLRKYTNQLKRSEKIMKSLGKWVICTLIGIIVGIVVYCLKKSVDELQELKFHSIEKCPLASSSGLPESFLYTYTELIPFCIMGIIGGLLGALYVYMNVRINYYRKVYLGNRPLYRLAEVAIIVLLTSVICFFPAMVVNCRAIPNIVQSSTDVCDVAEESPTVQFFCPKDFYNQLASLTFTTSENALKLLYSRDSNIFTAGTLFGFTVMFFLLCVVTSGVYVASGIFIPMMLIGGAWGRLFGKFIDAYILRVDPSLYALIGSAAMMGGSLRMTISLVVIIVELTEGTQYLLPVILVVMISKWTGDAFNESIYEHLIELKHIPYLPSKPSRYMSKLTVSDAMATNVITLPEVVSVRQVLEVLHNSPHNGFPVVLLPHLHESDNSTNNNNNNNNNNNKSNNDSYQSSSGNSSPFLPNSPDSFRSSLNSDYSVRDGSATFRQSTNKLKEVQLFQSQKEGKVLCGLILRSQLLILIKHRIFIEAGSAQADMNFLQDVDLPIDHRLFVTELASKLPTIQQLSNNLTPQQMDMEIDLRPYMNFAVVSIKNYSSLSEAYKLFRLVGLRHVVVVNVFNQIVGSVTS</sequence>
<evidence type="ECO:0000256" key="1">
    <source>
        <dbReference type="ARBA" id="ARBA00004141"/>
    </source>
</evidence>
<accession>D3BP98</accession>
<feature type="region of interest" description="Disordered" evidence="10">
    <location>
        <begin position="435"/>
        <end position="476"/>
    </location>
</feature>
<keyword evidence="9" id="KW-0868">Chloride</keyword>
<evidence type="ECO:0000256" key="5">
    <source>
        <dbReference type="ARBA" id="ARBA00022989"/>
    </source>
</evidence>
<dbReference type="GeneID" id="31365333"/>